<evidence type="ECO:0000256" key="3">
    <source>
        <dbReference type="ARBA" id="ARBA00023163"/>
    </source>
</evidence>
<dbReference type="Pfam" id="PF12802">
    <property type="entry name" value="MarR_2"/>
    <property type="match status" value="1"/>
</dbReference>
<dbReference type="InterPro" id="IPR036388">
    <property type="entry name" value="WH-like_DNA-bd_sf"/>
</dbReference>
<dbReference type="Gene3D" id="1.10.10.10">
    <property type="entry name" value="Winged helix-like DNA-binding domain superfamily/Winged helix DNA-binding domain"/>
    <property type="match status" value="1"/>
</dbReference>
<evidence type="ECO:0000256" key="2">
    <source>
        <dbReference type="ARBA" id="ARBA00023125"/>
    </source>
</evidence>
<dbReference type="Proteomes" id="UP000186736">
    <property type="component" value="Unassembled WGS sequence"/>
</dbReference>
<feature type="domain" description="HTH marR-type" evidence="4">
    <location>
        <begin position="1"/>
        <end position="142"/>
    </location>
</feature>
<dbReference type="PANTHER" id="PTHR42756">
    <property type="entry name" value="TRANSCRIPTIONAL REGULATOR, MARR"/>
    <property type="match status" value="1"/>
</dbReference>
<dbReference type="InterPro" id="IPR000835">
    <property type="entry name" value="HTH_MarR-typ"/>
</dbReference>
<sequence length="154" mass="17251">MSHTPLNLDRYVPALLTFLTNKMSSGASACYRKHYGIGIVEWRLLAMLAVEDNISANRMVQVIGLDKSAISRALQTLERDGYVSTRVDAKDARRYTVSLTEPGQALHDRVLVTALERERLLLGNLDEQEIETLIGFLHRMTAQLDQVNAVEPQA</sequence>
<dbReference type="SUPFAM" id="SSF46785">
    <property type="entry name" value="Winged helix' DNA-binding domain"/>
    <property type="match status" value="1"/>
</dbReference>
<gene>
    <name evidence="5" type="ORF">PSEMO_17380</name>
</gene>
<keyword evidence="3" id="KW-0804">Transcription</keyword>
<keyword evidence="1" id="KW-0805">Transcription regulation</keyword>
<dbReference type="PROSITE" id="PS50995">
    <property type="entry name" value="HTH_MARR_2"/>
    <property type="match status" value="1"/>
</dbReference>
<protein>
    <recommendedName>
        <fullName evidence="4">HTH marR-type domain-containing protein</fullName>
    </recommendedName>
</protein>
<evidence type="ECO:0000313" key="6">
    <source>
        <dbReference type="Proteomes" id="UP000186736"/>
    </source>
</evidence>
<evidence type="ECO:0000259" key="4">
    <source>
        <dbReference type="PROSITE" id="PS50995"/>
    </source>
</evidence>
<evidence type="ECO:0000313" key="5">
    <source>
        <dbReference type="EMBL" id="OLS63599.1"/>
    </source>
</evidence>
<keyword evidence="2" id="KW-0238">DNA-binding</keyword>
<dbReference type="SMART" id="SM00347">
    <property type="entry name" value="HTH_MARR"/>
    <property type="match status" value="1"/>
</dbReference>
<evidence type="ECO:0000256" key="1">
    <source>
        <dbReference type="ARBA" id="ARBA00023015"/>
    </source>
</evidence>
<proteinExistence type="predicted"/>
<dbReference type="InterPro" id="IPR036390">
    <property type="entry name" value="WH_DNA-bd_sf"/>
</dbReference>
<name>A0A1Q9R850_PSEPU</name>
<comment type="caution">
    <text evidence="5">The sequence shown here is derived from an EMBL/GenBank/DDBJ whole genome shotgun (WGS) entry which is preliminary data.</text>
</comment>
<organism evidence="5 6">
    <name type="scientific">Pseudomonas putida</name>
    <name type="common">Arthrobacter siderocapsulatus</name>
    <dbReference type="NCBI Taxonomy" id="303"/>
    <lineage>
        <taxon>Bacteria</taxon>
        <taxon>Pseudomonadati</taxon>
        <taxon>Pseudomonadota</taxon>
        <taxon>Gammaproteobacteria</taxon>
        <taxon>Pseudomonadales</taxon>
        <taxon>Pseudomonadaceae</taxon>
        <taxon>Pseudomonas</taxon>
    </lineage>
</organism>
<accession>A0A1Q9R850</accession>
<dbReference type="GO" id="GO:0003700">
    <property type="term" value="F:DNA-binding transcription factor activity"/>
    <property type="evidence" value="ECO:0007669"/>
    <property type="project" value="InterPro"/>
</dbReference>
<dbReference type="OrthoDB" id="8906692at2"/>
<dbReference type="GO" id="GO:0003677">
    <property type="term" value="F:DNA binding"/>
    <property type="evidence" value="ECO:0007669"/>
    <property type="project" value="UniProtKB-KW"/>
</dbReference>
<dbReference type="PANTHER" id="PTHR42756:SF1">
    <property type="entry name" value="TRANSCRIPTIONAL REPRESSOR OF EMRAB OPERON"/>
    <property type="match status" value="1"/>
</dbReference>
<dbReference type="EMBL" id="MKZO01000012">
    <property type="protein sequence ID" value="OLS63599.1"/>
    <property type="molecule type" value="Genomic_DNA"/>
</dbReference>
<dbReference type="RefSeq" id="WP_075802729.1">
    <property type="nucleotide sequence ID" value="NZ_MKZO01000012.1"/>
</dbReference>
<dbReference type="AlphaFoldDB" id="A0A1Q9R850"/>
<reference evidence="5 6" key="1">
    <citation type="submission" date="2016-10" db="EMBL/GenBank/DDBJ databases">
        <title>Genome Sequence of Pseudomonas putida GM4FR.</title>
        <authorList>
            <person name="Poehlein A."/>
            <person name="Wemheuer F."/>
            <person name="Hollensteiner J."/>
            <person name="Wemheuer B."/>
        </authorList>
    </citation>
    <scope>NUCLEOTIDE SEQUENCE [LARGE SCALE GENOMIC DNA]</scope>
    <source>
        <strain evidence="5 6">GM4FR</strain>
    </source>
</reference>
<dbReference type="PRINTS" id="PR00598">
    <property type="entry name" value="HTHMARR"/>
</dbReference>